<dbReference type="EMBL" id="CALTRL010001637">
    <property type="protein sequence ID" value="CAH7673227.1"/>
    <property type="molecule type" value="Genomic_DNA"/>
</dbReference>
<gene>
    <name evidence="2" type="ORF">PPACK8108_LOCUS8101</name>
</gene>
<protein>
    <submittedName>
        <fullName evidence="2">Uncharacterized protein</fullName>
    </submittedName>
</protein>
<sequence>MHNSSLSSASSSTDSWDFDSDLIIPDGPLTLLQLDSENNTEDSSVSSSIHFAPISSNVAYSTLTTTTTTTNLNYSNSSQSVRPRTDDSEQTFINLVILNLRMKMRFRMRNKVEEAEDDIKEGFFDDIEFASEFGIPNNFHQTSKPSNPLSSLPSSKLHKPTESVHSSSSDSSRIVESKSKNYLELQRSVTLQTYLQMKACTQALMAKRGSYSFPSEHYHQPKSSSTQSFVTAPIISSSSSSTSIAAPSSGPQIQPPSSSTSSSLL</sequence>
<dbReference type="Proteomes" id="UP001153365">
    <property type="component" value="Unassembled WGS sequence"/>
</dbReference>
<name>A0AAV0AVX4_PHAPC</name>
<organism evidence="2 3">
    <name type="scientific">Phakopsora pachyrhizi</name>
    <name type="common">Asian soybean rust disease fungus</name>
    <dbReference type="NCBI Taxonomy" id="170000"/>
    <lineage>
        <taxon>Eukaryota</taxon>
        <taxon>Fungi</taxon>
        <taxon>Dikarya</taxon>
        <taxon>Basidiomycota</taxon>
        <taxon>Pucciniomycotina</taxon>
        <taxon>Pucciniomycetes</taxon>
        <taxon>Pucciniales</taxon>
        <taxon>Phakopsoraceae</taxon>
        <taxon>Phakopsora</taxon>
    </lineage>
</organism>
<feature type="region of interest" description="Disordered" evidence="1">
    <location>
        <begin position="138"/>
        <end position="176"/>
    </location>
</feature>
<accession>A0AAV0AVX4</accession>
<evidence type="ECO:0000256" key="1">
    <source>
        <dbReference type="SAM" id="MobiDB-lite"/>
    </source>
</evidence>
<feature type="compositionally biased region" description="Low complexity" evidence="1">
    <location>
        <begin position="163"/>
        <end position="172"/>
    </location>
</feature>
<proteinExistence type="predicted"/>
<reference evidence="2" key="1">
    <citation type="submission" date="2022-06" db="EMBL/GenBank/DDBJ databases">
        <authorList>
            <consortium name="SYNGENTA / RWTH Aachen University"/>
        </authorList>
    </citation>
    <scope>NUCLEOTIDE SEQUENCE</scope>
</reference>
<evidence type="ECO:0000313" key="2">
    <source>
        <dbReference type="EMBL" id="CAH7673227.1"/>
    </source>
</evidence>
<evidence type="ECO:0000313" key="3">
    <source>
        <dbReference type="Proteomes" id="UP001153365"/>
    </source>
</evidence>
<feature type="region of interest" description="Disordered" evidence="1">
    <location>
        <begin position="239"/>
        <end position="265"/>
    </location>
</feature>
<comment type="caution">
    <text evidence="2">The sequence shown here is derived from an EMBL/GenBank/DDBJ whole genome shotgun (WGS) entry which is preliminary data.</text>
</comment>
<keyword evidence="3" id="KW-1185">Reference proteome</keyword>
<dbReference type="AlphaFoldDB" id="A0AAV0AVX4"/>
<feature type="compositionally biased region" description="Low complexity" evidence="1">
    <location>
        <begin position="143"/>
        <end position="155"/>
    </location>
</feature>